<dbReference type="STRING" id="407821.A0A087UHP3"/>
<keyword evidence="4" id="KW-1185">Reference proteome</keyword>
<evidence type="ECO:0000259" key="2">
    <source>
        <dbReference type="Pfam" id="PF02932"/>
    </source>
</evidence>
<keyword evidence="3" id="KW-0675">Receptor</keyword>
<keyword evidence="1" id="KW-1133">Transmembrane helix</keyword>
<evidence type="ECO:0000313" key="4">
    <source>
        <dbReference type="Proteomes" id="UP000054359"/>
    </source>
</evidence>
<dbReference type="OMA" id="MMFLMER"/>
<sequence>MLHIFNLILPCVLINGISLLAFCVPSESGEKVTLGINTLLSLSVFLVLVKDNLPPTQQTPLISK</sequence>
<dbReference type="InterPro" id="IPR006201">
    <property type="entry name" value="Neur_channel"/>
</dbReference>
<dbReference type="EMBL" id="KK119845">
    <property type="protein sequence ID" value="KFM76882.1"/>
    <property type="molecule type" value="Genomic_DNA"/>
</dbReference>
<dbReference type="Proteomes" id="UP000054359">
    <property type="component" value="Unassembled WGS sequence"/>
</dbReference>
<feature type="transmembrane region" description="Helical" evidence="1">
    <location>
        <begin position="32"/>
        <end position="49"/>
    </location>
</feature>
<dbReference type="Pfam" id="PF02932">
    <property type="entry name" value="Neur_chan_memb"/>
    <property type="match status" value="1"/>
</dbReference>
<evidence type="ECO:0000256" key="1">
    <source>
        <dbReference type="SAM" id="Phobius"/>
    </source>
</evidence>
<name>A0A087UHP3_STEMI</name>
<dbReference type="InterPro" id="IPR006029">
    <property type="entry name" value="Neurotrans-gated_channel_TM"/>
</dbReference>
<protein>
    <submittedName>
        <fullName evidence="3">Neuronal acetylcholine receptor subunit alpha-10</fullName>
    </submittedName>
</protein>
<dbReference type="GO" id="GO:0016020">
    <property type="term" value="C:membrane"/>
    <property type="evidence" value="ECO:0007669"/>
    <property type="project" value="InterPro"/>
</dbReference>
<gene>
    <name evidence="3" type="ORF">X975_19705</name>
</gene>
<organism evidence="3 4">
    <name type="scientific">Stegodyphus mimosarum</name>
    <name type="common">African social velvet spider</name>
    <dbReference type="NCBI Taxonomy" id="407821"/>
    <lineage>
        <taxon>Eukaryota</taxon>
        <taxon>Metazoa</taxon>
        <taxon>Ecdysozoa</taxon>
        <taxon>Arthropoda</taxon>
        <taxon>Chelicerata</taxon>
        <taxon>Arachnida</taxon>
        <taxon>Araneae</taxon>
        <taxon>Araneomorphae</taxon>
        <taxon>Entelegynae</taxon>
        <taxon>Eresoidea</taxon>
        <taxon>Eresidae</taxon>
        <taxon>Stegodyphus</taxon>
    </lineage>
</organism>
<evidence type="ECO:0000313" key="3">
    <source>
        <dbReference type="EMBL" id="KFM76882.1"/>
    </source>
</evidence>
<feature type="transmembrane region" description="Helical" evidence="1">
    <location>
        <begin position="6"/>
        <end position="25"/>
    </location>
</feature>
<dbReference type="AlphaFoldDB" id="A0A087UHP3"/>
<reference evidence="3 4" key="1">
    <citation type="submission" date="2013-11" db="EMBL/GenBank/DDBJ databases">
        <title>Genome sequencing of Stegodyphus mimosarum.</title>
        <authorList>
            <person name="Bechsgaard J."/>
        </authorList>
    </citation>
    <scope>NUCLEOTIDE SEQUENCE [LARGE SCALE GENOMIC DNA]</scope>
</reference>
<dbReference type="PANTHER" id="PTHR18945">
    <property type="entry name" value="NEUROTRANSMITTER GATED ION CHANNEL"/>
    <property type="match status" value="1"/>
</dbReference>
<dbReference type="GO" id="GO:0005216">
    <property type="term" value="F:monoatomic ion channel activity"/>
    <property type="evidence" value="ECO:0007669"/>
    <property type="project" value="InterPro"/>
</dbReference>
<dbReference type="GO" id="GO:0004888">
    <property type="term" value="F:transmembrane signaling receptor activity"/>
    <property type="evidence" value="ECO:0007669"/>
    <property type="project" value="InterPro"/>
</dbReference>
<accession>A0A087UHP3</accession>
<feature type="domain" description="Neurotransmitter-gated ion-channel transmembrane" evidence="2">
    <location>
        <begin position="7"/>
        <end position="63"/>
    </location>
</feature>
<dbReference type="InterPro" id="IPR036719">
    <property type="entry name" value="Neuro-gated_channel_TM_sf"/>
</dbReference>
<proteinExistence type="predicted"/>
<dbReference type="SUPFAM" id="SSF90112">
    <property type="entry name" value="Neurotransmitter-gated ion-channel transmembrane pore"/>
    <property type="match status" value="1"/>
</dbReference>
<feature type="non-terminal residue" evidence="3">
    <location>
        <position position="64"/>
    </location>
</feature>
<dbReference type="Gene3D" id="1.20.58.390">
    <property type="entry name" value="Neurotransmitter-gated ion-channel transmembrane domain"/>
    <property type="match status" value="1"/>
</dbReference>
<keyword evidence="1" id="KW-0812">Transmembrane</keyword>
<dbReference type="InterPro" id="IPR038050">
    <property type="entry name" value="Neuro_actylchol_rec"/>
</dbReference>
<keyword evidence="1" id="KW-0472">Membrane</keyword>
<dbReference type="OrthoDB" id="5975154at2759"/>